<dbReference type="InterPro" id="IPR038763">
    <property type="entry name" value="DHH_sf"/>
</dbReference>
<evidence type="ECO:0000259" key="8">
    <source>
        <dbReference type="Pfam" id="PF17768"/>
    </source>
</evidence>
<evidence type="ECO:0000256" key="1">
    <source>
        <dbReference type="ARBA" id="ARBA00005915"/>
    </source>
</evidence>
<dbReference type="Gene3D" id="3.10.310.30">
    <property type="match status" value="1"/>
</dbReference>
<proteinExistence type="inferred from homology"/>
<dbReference type="PANTHER" id="PTHR30255:SF2">
    <property type="entry name" value="SINGLE-STRANDED-DNA-SPECIFIC EXONUCLEASE RECJ"/>
    <property type="match status" value="1"/>
</dbReference>
<dbReference type="GO" id="GO:0006281">
    <property type="term" value="P:DNA repair"/>
    <property type="evidence" value="ECO:0007669"/>
    <property type="project" value="InterPro"/>
</dbReference>
<dbReference type="Pfam" id="PF01368">
    <property type="entry name" value="DHH"/>
    <property type="match status" value="1"/>
</dbReference>
<dbReference type="PANTHER" id="PTHR30255">
    <property type="entry name" value="SINGLE-STRANDED-DNA-SPECIFIC EXONUCLEASE RECJ"/>
    <property type="match status" value="1"/>
</dbReference>
<keyword evidence="10" id="KW-1185">Reference proteome</keyword>
<evidence type="ECO:0000256" key="5">
    <source>
        <dbReference type="ARBA" id="ARBA00022839"/>
    </source>
</evidence>
<dbReference type="Pfam" id="PF02272">
    <property type="entry name" value="DHHA1"/>
    <property type="match status" value="1"/>
</dbReference>
<name>A0A938XNR9_9FIRM</name>
<evidence type="ECO:0000259" key="6">
    <source>
        <dbReference type="Pfam" id="PF01368"/>
    </source>
</evidence>
<comment type="similarity">
    <text evidence="1">Belongs to the RecJ family.</text>
</comment>
<keyword evidence="4 9" id="KW-0378">Hydrolase</keyword>
<gene>
    <name evidence="9" type="ORF">JOC47_000671</name>
</gene>
<dbReference type="Gene3D" id="3.90.1640.30">
    <property type="match status" value="1"/>
</dbReference>
<dbReference type="GO" id="GO:0006310">
    <property type="term" value="P:DNA recombination"/>
    <property type="evidence" value="ECO:0007669"/>
    <property type="project" value="InterPro"/>
</dbReference>
<keyword evidence="3" id="KW-0540">Nuclease</keyword>
<dbReference type="GO" id="GO:0003676">
    <property type="term" value="F:nucleic acid binding"/>
    <property type="evidence" value="ECO:0007669"/>
    <property type="project" value="InterPro"/>
</dbReference>
<dbReference type="InterPro" id="IPR003156">
    <property type="entry name" value="DHHA1_dom"/>
</dbReference>
<dbReference type="GO" id="GO:0008409">
    <property type="term" value="F:5'-3' exonuclease activity"/>
    <property type="evidence" value="ECO:0007669"/>
    <property type="project" value="InterPro"/>
</dbReference>
<evidence type="ECO:0000256" key="2">
    <source>
        <dbReference type="ARBA" id="ARBA00019841"/>
    </source>
</evidence>
<dbReference type="NCBIfam" id="TIGR00644">
    <property type="entry name" value="recJ"/>
    <property type="match status" value="1"/>
</dbReference>
<dbReference type="InterPro" id="IPR041122">
    <property type="entry name" value="RecJ_OB"/>
</dbReference>
<keyword evidence="5 9" id="KW-0269">Exonuclease</keyword>
<sequence length="763" mass="86265">MGVQVDYQEEIEVPQWLLDKVDGEELLAKLLVQREIDTPQEVEHFLNPDSYQPVEPGDFPGLMTAADIILKSAAEEKTICVYGDYDADGVTSTSILMLMLQRIATDVDYHIPDRFSEGYGLDKGVIEDLAAAGVDLIITCDCGISNWEEVEFAKDLGLDIIVTDHHDLPEKLPEAADEIVSPKLLDPEHRAYHLPGAGITYFLAQAVLSRAGEDKLAASLIDFAALAIVADVVKLRGENRYLLQKGLESLAATSWPGIAELCRVAGVELFQISEVDIGFRLGPRLNAAGRIVKGDLAVELLLSQEEERAKTLADRLDEINQQRREIGTKMREEALDLTVDNDGTEAIVLYQPHWHQGVVGIVAGRLAEKFGVPVLLLCNKENSEDIITGSARSIEGIHIRDALAQIKELLLSFGGHAGAAGCSLHKEDWPTFKQRLEEILKQRLAELGEQREIKVDQQLNLAATNLDLYEKLRQLAPFGEGNPEPLFYDKGLEVVNYRTLNTEDNLKLTVSDGRVQRTALWWGGDKEKLADEVDVVYTLQSNTWQGQRNLQLEVKEIIKETEDLTTERELDCELIDWRNWYHRGREFPKFDDALYYYEGPPQDWPVEVIDRYAADKSDDLVLLSCPPDLKIVKDLLYTVDPKRLILAYTEQDLELSKKFINHLVGLVKNVLENKNGVTDIYTLTILTGERELTVLLGLKYLQFKGQLRVRFIKPDKILLSRRKIKKEKNNKEDLQDLLSESRAFRSYMLNKELSQLEKLINLR</sequence>
<dbReference type="InterPro" id="IPR051673">
    <property type="entry name" value="SSDNA_exonuclease_RecJ"/>
</dbReference>
<dbReference type="SUPFAM" id="SSF64182">
    <property type="entry name" value="DHH phosphoesterases"/>
    <property type="match status" value="1"/>
</dbReference>
<dbReference type="Proteomes" id="UP000774000">
    <property type="component" value="Unassembled WGS sequence"/>
</dbReference>
<evidence type="ECO:0000313" key="9">
    <source>
        <dbReference type="EMBL" id="MBM7555837.1"/>
    </source>
</evidence>
<protein>
    <recommendedName>
        <fullName evidence="2">Single-stranded-DNA-specific exonuclease RecJ</fullName>
    </recommendedName>
</protein>
<evidence type="ECO:0000259" key="7">
    <source>
        <dbReference type="Pfam" id="PF02272"/>
    </source>
</evidence>
<evidence type="ECO:0000313" key="10">
    <source>
        <dbReference type="Proteomes" id="UP000774000"/>
    </source>
</evidence>
<feature type="domain" description="RecJ OB" evidence="8">
    <location>
        <begin position="455"/>
        <end position="555"/>
    </location>
</feature>
<comment type="caution">
    <text evidence="9">The sequence shown here is derived from an EMBL/GenBank/DDBJ whole genome shotgun (WGS) entry which is preliminary data.</text>
</comment>
<dbReference type="Pfam" id="PF17768">
    <property type="entry name" value="RecJ_OB"/>
    <property type="match status" value="1"/>
</dbReference>
<feature type="domain" description="DDH" evidence="6">
    <location>
        <begin position="79"/>
        <end position="228"/>
    </location>
</feature>
<feature type="domain" description="DHHA1" evidence="7">
    <location>
        <begin position="345"/>
        <end position="441"/>
    </location>
</feature>
<dbReference type="InterPro" id="IPR001667">
    <property type="entry name" value="DDH_dom"/>
</dbReference>
<organism evidence="9 10">
    <name type="scientific">Halanaerobacter jeridensis</name>
    <dbReference type="NCBI Taxonomy" id="706427"/>
    <lineage>
        <taxon>Bacteria</taxon>
        <taxon>Bacillati</taxon>
        <taxon>Bacillota</taxon>
        <taxon>Clostridia</taxon>
        <taxon>Halanaerobiales</taxon>
        <taxon>Halobacteroidaceae</taxon>
        <taxon>Halanaerobacter</taxon>
    </lineage>
</organism>
<dbReference type="RefSeq" id="WP_204700559.1">
    <property type="nucleotide sequence ID" value="NZ_JAFBDQ010000003.1"/>
</dbReference>
<reference evidence="9" key="1">
    <citation type="submission" date="2021-01" db="EMBL/GenBank/DDBJ databases">
        <title>Genomic Encyclopedia of Type Strains, Phase IV (KMG-IV): sequencing the most valuable type-strain genomes for metagenomic binning, comparative biology and taxonomic classification.</title>
        <authorList>
            <person name="Goeker M."/>
        </authorList>
    </citation>
    <scope>NUCLEOTIDE SEQUENCE</scope>
    <source>
        <strain evidence="9">DSM 23230</strain>
    </source>
</reference>
<evidence type="ECO:0000256" key="4">
    <source>
        <dbReference type="ARBA" id="ARBA00022801"/>
    </source>
</evidence>
<dbReference type="AlphaFoldDB" id="A0A938XNR9"/>
<dbReference type="EMBL" id="JAFBDQ010000003">
    <property type="protein sequence ID" value="MBM7555837.1"/>
    <property type="molecule type" value="Genomic_DNA"/>
</dbReference>
<accession>A0A938XNR9</accession>
<evidence type="ECO:0000256" key="3">
    <source>
        <dbReference type="ARBA" id="ARBA00022722"/>
    </source>
</evidence>
<dbReference type="InterPro" id="IPR004610">
    <property type="entry name" value="RecJ"/>
</dbReference>